<organism evidence="2 3">
    <name type="scientific">Waltera intestinalis</name>
    <dbReference type="NCBI Taxonomy" id="2606635"/>
    <lineage>
        <taxon>Bacteria</taxon>
        <taxon>Bacillati</taxon>
        <taxon>Bacillota</taxon>
        <taxon>Clostridia</taxon>
        <taxon>Lachnospirales</taxon>
        <taxon>Lachnospiraceae</taxon>
        <taxon>Waltera</taxon>
    </lineage>
</organism>
<protein>
    <submittedName>
        <fullName evidence="2">Branched-chain amino acid transporter AzlD</fullName>
    </submittedName>
</protein>
<dbReference type="InterPro" id="IPR008407">
    <property type="entry name" value="Brnchd-chn_aa_trnsp_AzlD"/>
</dbReference>
<keyword evidence="1" id="KW-1133">Transmembrane helix</keyword>
<dbReference type="RefSeq" id="WP_154495275.1">
    <property type="nucleotide sequence ID" value="NZ_VUMU01000003.1"/>
</dbReference>
<feature type="transmembrane region" description="Helical" evidence="1">
    <location>
        <begin position="7"/>
        <end position="26"/>
    </location>
</feature>
<dbReference type="EMBL" id="VUMU01000003">
    <property type="protein sequence ID" value="MST57295.1"/>
    <property type="molecule type" value="Genomic_DNA"/>
</dbReference>
<feature type="transmembrane region" description="Helical" evidence="1">
    <location>
        <begin position="38"/>
        <end position="56"/>
    </location>
</feature>
<dbReference type="PIRSF" id="PIRSF003203">
    <property type="entry name" value="AzlD"/>
    <property type="match status" value="1"/>
</dbReference>
<gene>
    <name evidence="2" type="ORF">FYJ59_03410</name>
</gene>
<keyword evidence="1" id="KW-0812">Transmembrane</keyword>
<dbReference type="AlphaFoldDB" id="A0A6L5YGH4"/>
<keyword evidence="3" id="KW-1185">Reference proteome</keyword>
<reference evidence="2 3" key="1">
    <citation type="submission" date="2019-08" db="EMBL/GenBank/DDBJ databases">
        <title>In-depth cultivation of the pig gut microbiome towards novel bacterial diversity and tailored functional studies.</title>
        <authorList>
            <person name="Wylensek D."/>
            <person name="Hitch T.C.A."/>
            <person name="Clavel T."/>
        </authorList>
    </citation>
    <scope>NUCLEOTIDE SEQUENCE [LARGE SCALE GENOMIC DNA]</scope>
    <source>
        <strain evidence="2 3">WCA3-601-WT-6H</strain>
    </source>
</reference>
<name>A0A6L5YGH4_9FIRM</name>
<evidence type="ECO:0000313" key="3">
    <source>
        <dbReference type="Proteomes" id="UP000476055"/>
    </source>
</evidence>
<evidence type="ECO:0000256" key="1">
    <source>
        <dbReference type="SAM" id="Phobius"/>
    </source>
</evidence>
<sequence>MLYSIGIIAVAAIVTLFIRAIPFVLFGGKREVPETVTYLGKVLPPAIMIILVVYCVKGINLMVGNHGIPELLSIAVVASLHIWKRNTLLSIAVGTVLYMILVQVVF</sequence>
<dbReference type="Proteomes" id="UP000476055">
    <property type="component" value="Unassembled WGS sequence"/>
</dbReference>
<dbReference type="Pfam" id="PF05437">
    <property type="entry name" value="AzlD"/>
    <property type="match status" value="1"/>
</dbReference>
<comment type="caution">
    <text evidence="2">The sequence shown here is derived from an EMBL/GenBank/DDBJ whole genome shotgun (WGS) entry which is preliminary data.</text>
</comment>
<proteinExistence type="predicted"/>
<evidence type="ECO:0000313" key="2">
    <source>
        <dbReference type="EMBL" id="MST57295.1"/>
    </source>
</evidence>
<feature type="transmembrane region" description="Helical" evidence="1">
    <location>
        <begin position="88"/>
        <end position="105"/>
    </location>
</feature>
<accession>A0A6L5YGH4</accession>
<keyword evidence="1" id="KW-0472">Membrane</keyword>